<proteinExistence type="inferred from homology"/>
<feature type="transmembrane region" description="Helical" evidence="25">
    <location>
        <begin position="141"/>
        <end position="164"/>
    </location>
</feature>
<evidence type="ECO:0000256" key="16">
    <source>
        <dbReference type="ARBA" id="ARBA00023209"/>
    </source>
</evidence>
<evidence type="ECO:0000256" key="7">
    <source>
        <dbReference type="ARBA" id="ARBA00019373"/>
    </source>
</evidence>
<keyword evidence="14" id="KW-0443">Lipid metabolism</keyword>
<evidence type="ECO:0000256" key="24">
    <source>
        <dbReference type="SAM" id="MobiDB-lite"/>
    </source>
</evidence>
<keyword evidence="10" id="KW-0808">Transferase</keyword>
<evidence type="ECO:0000256" key="21">
    <source>
        <dbReference type="ARBA" id="ARBA00032396"/>
    </source>
</evidence>
<comment type="subcellular location">
    <subcellularLocation>
        <location evidence="2">Cell membrane</location>
        <topology evidence="2">Multi-pass membrane protein</topology>
    </subcellularLocation>
</comment>
<dbReference type="GO" id="GO:0004605">
    <property type="term" value="F:phosphatidate cytidylyltransferase activity"/>
    <property type="evidence" value="ECO:0007669"/>
    <property type="project" value="UniProtKB-EC"/>
</dbReference>
<evidence type="ECO:0000256" key="3">
    <source>
        <dbReference type="ARBA" id="ARBA00005119"/>
    </source>
</evidence>
<dbReference type="PANTHER" id="PTHR46382">
    <property type="entry name" value="PHOSPHATIDATE CYTIDYLYLTRANSFERASE"/>
    <property type="match status" value="1"/>
</dbReference>
<evidence type="ECO:0000256" key="17">
    <source>
        <dbReference type="ARBA" id="ARBA00023264"/>
    </source>
</evidence>
<gene>
    <name evidence="26" type="ORF">brsh051_04420</name>
</gene>
<keyword evidence="16" id="KW-0594">Phospholipid biosynthesis</keyword>
<feature type="transmembrane region" description="Helical" evidence="25">
    <location>
        <begin position="50"/>
        <end position="68"/>
    </location>
</feature>
<evidence type="ECO:0000256" key="15">
    <source>
        <dbReference type="ARBA" id="ARBA00023136"/>
    </source>
</evidence>
<name>A0AAN0K759_9ACTN</name>
<dbReference type="Pfam" id="PF01148">
    <property type="entry name" value="CTP_transf_1"/>
    <property type="match status" value="1"/>
</dbReference>
<evidence type="ECO:0000256" key="13">
    <source>
        <dbReference type="ARBA" id="ARBA00022989"/>
    </source>
</evidence>
<dbReference type="GO" id="GO:0005886">
    <property type="term" value="C:plasma membrane"/>
    <property type="evidence" value="ECO:0007669"/>
    <property type="project" value="UniProtKB-SubCell"/>
</dbReference>
<comment type="pathway">
    <text evidence="3">Phospholipid metabolism; CDP-diacylglycerol biosynthesis; CDP-diacylglycerol from sn-glycerol 3-phosphate: step 3/3.</text>
</comment>
<reference evidence="26" key="1">
    <citation type="journal article" date="2024" name="Int. J. Syst. Evol. Microbiol.">
        <title>Brooklawnia propionicigenes sp. nov., a facultatively anaerobic, propionate-producing bacterium isolated from a methanogenic reactor treating waste from cattle farms.</title>
        <authorList>
            <person name="Akita Y."/>
            <person name="Ueki A."/>
            <person name="Tonouchi A."/>
            <person name="Sugawara Y."/>
            <person name="Honma S."/>
            <person name="Kaku N."/>
            <person name="Ueki K."/>
        </authorList>
    </citation>
    <scope>NUCLEOTIDE SEQUENCE</scope>
    <source>
        <strain evidence="26">SH051</strain>
    </source>
</reference>
<evidence type="ECO:0000256" key="18">
    <source>
        <dbReference type="ARBA" id="ARBA00029893"/>
    </source>
</evidence>
<keyword evidence="27" id="KW-1185">Reference proteome</keyword>
<organism evidence="26 27">
    <name type="scientific">Brooklawnia propionicigenes</name>
    <dbReference type="NCBI Taxonomy" id="3041175"/>
    <lineage>
        <taxon>Bacteria</taxon>
        <taxon>Bacillati</taxon>
        <taxon>Actinomycetota</taxon>
        <taxon>Actinomycetes</taxon>
        <taxon>Propionibacteriales</taxon>
        <taxon>Propionibacteriaceae</taxon>
        <taxon>Brooklawnia</taxon>
    </lineage>
</organism>
<evidence type="ECO:0000256" key="11">
    <source>
        <dbReference type="ARBA" id="ARBA00022692"/>
    </source>
</evidence>
<evidence type="ECO:0000313" key="27">
    <source>
        <dbReference type="Proteomes" id="UP001431656"/>
    </source>
</evidence>
<sequence>MSGQDPGEVSPPAEAVAKPATKKRSAGRNLPVAIASGVVLYAWILGSLLWWQWGFIVFLIAGIVVGAFEIWRALTGIGMHVVYTPIAVGTPLTLVTAHYLAQHNGQLTGAGVLLAGLALMVIACLLGRLRGPVRGFITDAAASVFTIGYVPLLLSPLVLLLAQPDGNLRVIYYFILVPCSDTGAYAVGSLFGKHKMAPHISPGKTWEGLAGAVALTCIIGAVLGPVMIGASWWAGAIIGVVLSLAATVGDLIESMIKRDTGIKDMGRIIPGHGGAMDRLDSLLVAAPLAWLTMLVLV</sequence>
<evidence type="ECO:0000256" key="12">
    <source>
        <dbReference type="ARBA" id="ARBA00022695"/>
    </source>
</evidence>
<feature type="transmembrane region" description="Helical" evidence="25">
    <location>
        <begin position="170"/>
        <end position="188"/>
    </location>
</feature>
<evidence type="ECO:0000256" key="6">
    <source>
        <dbReference type="ARBA" id="ARBA00012487"/>
    </source>
</evidence>
<evidence type="ECO:0000256" key="4">
    <source>
        <dbReference type="ARBA" id="ARBA00005189"/>
    </source>
</evidence>
<dbReference type="RefSeq" id="WP_286267157.1">
    <property type="nucleotide sequence ID" value="NZ_AP028056.1"/>
</dbReference>
<feature type="transmembrane region" description="Helical" evidence="25">
    <location>
        <begin position="26"/>
        <end position="44"/>
    </location>
</feature>
<evidence type="ECO:0000256" key="5">
    <source>
        <dbReference type="ARBA" id="ARBA00010185"/>
    </source>
</evidence>
<comment type="catalytic activity">
    <reaction evidence="1">
        <text>a 1,2-diacyl-sn-glycero-3-phosphate + CTP + H(+) = a CDP-1,2-diacyl-sn-glycerol + diphosphate</text>
        <dbReference type="Rhea" id="RHEA:16229"/>
        <dbReference type="ChEBI" id="CHEBI:15378"/>
        <dbReference type="ChEBI" id="CHEBI:33019"/>
        <dbReference type="ChEBI" id="CHEBI:37563"/>
        <dbReference type="ChEBI" id="CHEBI:58332"/>
        <dbReference type="ChEBI" id="CHEBI:58608"/>
        <dbReference type="EC" id="2.7.7.41"/>
    </reaction>
</comment>
<keyword evidence="11 25" id="KW-0812">Transmembrane</keyword>
<feature type="transmembrane region" description="Helical" evidence="25">
    <location>
        <begin position="209"/>
        <end position="228"/>
    </location>
</feature>
<dbReference type="EC" id="2.7.7.41" evidence="6"/>
<evidence type="ECO:0000256" key="14">
    <source>
        <dbReference type="ARBA" id="ARBA00023098"/>
    </source>
</evidence>
<dbReference type="KEGG" id="broo:brsh051_04420"/>
<keyword evidence="12" id="KW-0548">Nucleotidyltransferase</keyword>
<keyword evidence="9" id="KW-0444">Lipid biosynthesis</keyword>
<evidence type="ECO:0000313" key="26">
    <source>
        <dbReference type="EMBL" id="BEH01161.1"/>
    </source>
</evidence>
<feature type="transmembrane region" description="Helical" evidence="25">
    <location>
        <begin position="107"/>
        <end position="129"/>
    </location>
</feature>
<dbReference type="AlphaFoldDB" id="A0AAN0K759"/>
<dbReference type="EMBL" id="AP028056">
    <property type="protein sequence ID" value="BEH01161.1"/>
    <property type="molecule type" value="Genomic_DNA"/>
</dbReference>
<evidence type="ECO:0000256" key="25">
    <source>
        <dbReference type="SAM" id="Phobius"/>
    </source>
</evidence>
<accession>A0AAN0K759</accession>
<dbReference type="PANTHER" id="PTHR46382:SF1">
    <property type="entry name" value="PHOSPHATIDATE CYTIDYLYLTRANSFERASE"/>
    <property type="match status" value="1"/>
</dbReference>
<dbReference type="Proteomes" id="UP001431656">
    <property type="component" value="Chromosome"/>
</dbReference>
<keyword evidence="13 25" id="KW-1133">Transmembrane helix</keyword>
<keyword evidence="17" id="KW-1208">Phospholipid metabolism</keyword>
<comment type="pathway">
    <text evidence="4">Lipid metabolism.</text>
</comment>
<evidence type="ECO:0000256" key="1">
    <source>
        <dbReference type="ARBA" id="ARBA00001698"/>
    </source>
</evidence>
<evidence type="ECO:0000256" key="9">
    <source>
        <dbReference type="ARBA" id="ARBA00022516"/>
    </source>
</evidence>
<evidence type="ECO:0000256" key="10">
    <source>
        <dbReference type="ARBA" id="ARBA00022679"/>
    </source>
</evidence>
<evidence type="ECO:0000256" key="19">
    <source>
        <dbReference type="ARBA" id="ARBA00031825"/>
    </source>
</evidence>
<evidence type="ECO:0000256" key="2">
    <source>
        <dbReference type="ARBA" id="ARBA00004651"/>
    </source>
</evidence>
<evidence type="ECO:0000256" key="20">
    <source>
        <dbReference type="ARBA" id="ARBA00032253"/>
    </source>
</evidence>
<evidence type="ECO:0000256" key="22">
    <source>
        <dbReference type="ARBA" id="ARBA00032743"/>
    </source>
</evidence>
<feature type="transmembrane region" description="Helical" evidence="25">
    <location>
        <begin position="234"/>
        <end position="256"/>
    </location>
</feature>
<keyword evidence="15 25" id="KW-0472">Membrane</keyword>
<protein>
    <recommendedName>
        <fullName evidence="7">Phosphatidate cytidylyltransferase</fullName>
        <ecNumber evidence="6">2.7.7.41</ecNumber>
    </recommendedName>
    <alternativeName>
        <fullName evidence="20">CDP-DAG synthase</fullName>
    </alternativeName>
    <alternativeName>
        <fullName evidence="22">CDP-DG synthase</fullName>
    </alternativeName>
    <alternativeName>
        <fullName evidence="18">CDP-diacylglycerol synthase</fullName>
    </alternativeName>
    <alternativeName>
        <fullName evidence="21">CDP-diglyceride pyrophosphorylase</fullName>
    </alternativeName>
    <alternativeName>
        <fullName evidence="23">CDP-diglyceride synthase</fullName>
    </alternativeName>
    <alternativeName>
        <fullName evidence="19">CTP:phosphatidate cytidylyltransferase</fullName>
    </alternativeName>
</protein>
<feature type="transmembrane region" description="Helical" evidence="25">
    <location>
        <begin position="80"/>
        <end position="101"/>
    </location>
</feature>
<evidence type="ECO:0000256" key="23">
    <source>
        <dbReference type="ARBA" id="ARBA00033406"/>
    </source>
</evidence>
<evidence type="ECO:0000256" key="8">
    <source>
        <dbReference type="ARBA" id="ARBA00022475"/>
    </source>
</evidence>
<feature type="region of interest" description="Disordered" evidence="24">
    <location>
        <begin position="1"/>
        <end position="20"/>
    </location>
</feature>
<keyword evidence="8" id="KW-1003">Cell membrane</keyword>
<comment type="similarity">
    <text evidence="5">Belongs to the CDS family.</text>
</comment>
<dbReference type="GO" id="GO:0016024">
    <property type="term" value="P:CDP-diacylglycerol biosynthetic process"/>
    <property type="evidence" value="ECO:0007669"/>
    <property type="project" value="TreeGrafter"/>
</dbReference>